<comment type="function">
    <text evidence="9">Reversible hydration of carbon dioxide.</text>
</comment>
<comment type="function">
    <text evidence="6">Catalyzes the reversible hydration of carbon dioxide to form bicarbonate.</text>
</comment>
<dbReference type="Proteomes" id="UP000248749">
    <property type="component" value="Unassembled WGS sequence"/>
</dbReference>
<dbReference type="EMBL" id="POUB01000007">
    <property type="protein sequence ID" value="PZG02510.1"/>
    <property type="molecule type" value="Genomic_DNA"/>
</dbReference>
<gene>
    <name evidence="12" type="ORF">C1I99_01980</name>
</gene>
<keyword evidence="5 9" id="KW-0456">Lyase</keyword>
<dbReference type="Pfam" id="PF00484">
    <property type="entry name" value="Pro_CA"/>
    <property type="match status" value="1"/>
</dbReference>
<evidence type="ECO:0000256" key="6">
    <source>
        <dbReference type="ARBA" id="ARBA00024993"/>
    </source>
</evidence>
<dbReference type="PANTHER" id="PTHR11002:SF79">
    <property type="entry name" value="CARBONIC ANHYDRASE 2"/>
    <property type="match status" value="1"/>
</dbReference>
<feature type="binding site" evidence="8">
    <location>
        <position position="113"/>
    </location>
    <ligand>
        <name>Zn(2+)</name>
        <dbReference type="ChEBI" id="CHEBI:29105"/>
    </ligand>
</feature>
<evidence type="ECO:0000256" key="5">
    <source>
        <dbReference type="ARBA" id="ARBA00023239"/>
    </source>
</evidence>
<dbReference type="GO" id="GO:0015976">
    <property type="term" value="P:carbon utilization"/>
    <property type="evidence" value="ECO:0007669"/>
    <property type="project" value="InterPro"/>
</dbReference>
<dbReference type="PROSITE" id="PS00705">
    <property type="entry name" value="PROK_CO2_ANHYDRASE_2"/>
    <property type="match status" value="1"/>
</dbReference>
<evidence type="ECO:0000256" key="11">
    <source>
        <dbReference type="SAM" id="SignalP"/>
    </source>
</evidence>
<reference evidence="12 13" key="1">
    <citation type="submission" date="2018-01" db="EMBL/GenBank/DDBJ databases">
        <title>Draft genome sequence of Salinispora sp. 13K206.</title>
        <authorList>
            <person name="Sahin N."/>
            <person name="Saygin H."/>
            <person name="Ay H."/>
        </authorList>
    </citation>
    <scope>NUCLEOTIDE SEQUENCE [LARGE SCALE GENOMIC DNA]</scope>
    <source>
        <strain evidence="12 13">13K206</strain>
    </source>
</reference>
<dbReference type="FunFam" id="3.40.1050.10:FF:000006">
    <property type="entry name" value="Carbonic anhydrase"/>
    <property type="match status" value="1"/>
</dbReference>
<evidence type="ECO:0000256" key="7">
    <source>
        <dbReference type="ARBA" id="ARBA00048348"/>
    </source>
</evidence>
<feature type="binding site" evidence="8">
    <location>
        <position position="167"/>
    </location>
    <ligand>
        <name>Zn(2+)</name>
        <dbReference type="ChEBI" id="CHEBI:29105"/>
    </ligand>
</feature>
<evidence type="ECO:0000256" key="2">
    <source>
        <dbReference type="ARBA" id="ARBA00012925"/>
    </source>
</evidence>
<dbReference type="SUPFAM" id="SSF53056">
    <property type="entry name" value="beta-carbonic anhydrase, cab"/>
    <property type="match status" value="1"/>
</dbReference>
<dbReference type="InterPro" id="IPR015892">
    <property type="entry name" value="Carbonic_anhydrase_CS"/>
</dbReference>
<dbReference type="PROSITE" id="PS51318">
    <property type="entry name" value="TAT"/>
    <property type="match status" value="1"/>
</dbReference>
<proteinExistence type="inferred from homology"/>
<keyword evidence="11" id="KW-0732">Signal</keyword>
<evidence type="ECO:0000256" key="9">
    <source>
        <dbReference type="RuleBase" id="RU003956"/>
    </source>
</evidence>
<dbReference type="OrthoDB" id="9797527at2"/>
<sequence>MVNTTSQSLALNRRNLLRLGGLLVGSAGSAAALAGCGSGDSGGTSAGSAASTTNPVSHKEKPVTSPEEALDRLLEGNARFVSGQFEHPNLSPGIRAELAQGQHPFAQVLTCSDSRVAPELVFDRGLGDLFVERNAGNIPDPVTVGSMQYAVQELGAPLILVLGHQKCGAVTAAVEAVEKHSEPTGTDLDSIIDAIRPAVEKVKENGGDLVDHAVRQHVANVVAKLRTNPVIGAAVKSGKLRVVGGRYALDSGRVEIIVQ</sequence>
<keyword evidence="4 8" id="KW-0862">Zinc</keyword>
<dbReference type="GO" id="GO:0004089">
    <property type="term" value="F:carbonate dehydratase activity"/>
    <property type="evidence" value="ECO:0007669"/>
    <property type="project" value="UniProtKB-UniRule"/>
</dbReference>
<feature type="binding site" evidence="8">
    <location>
        <position position="111"/>
    </location>
    <ligand>
        <name>Zn(2+)</name>
        <dbReference type="ChEBI" id="CHEBI:29105"/>
    </ligand>
</feature>
<evidence type="ECO:0000313" key="12">
    <source>
        <dbReference type="EMBL" id="PZG02510.1"/>
    </source>
</evidence>
<evidence type="ECO:0000256" key="1">
    <source>
        <dbReference type="ARBA" id="ARBA00006217"/>
    </source>
</evidence>
<accession>A0A2W2DNP0</accession>
<evidence type="ECO:0000256" key="10">
    <source>
        <dbReference type="SAM" id="MobiDB-lite"/>
    </source>
</evidence>
<comment type="cofactor">
    <cofactor evidence="8">
        <name>Zn(2+)</name>
        <dbReference type="ChEBI" id="CHEBI:29105"/>
    </cofactor>
    <text evidence="8">Binds 1 zinc ion per subunit.</text>
</comment>
<dbReference type="CDD" id="cd03378">
    <property type="entry name" value="beta_CA_cladeC"/>
    <property type="match status" value="1"/>
</dbReference>
<dbReference type="GO" id="GO:0008270">
    <property type="term" value="F:zinc ion binding"/>
    <property type="evidence" value="ECO:0007669"/>
    <property type="project" value="UniProtKB-UniRule"/>
</dbReference>
<dbReference type="Gene3D" id="3.40.1050.10">
    <property type="entry name" value="Carbonic anhydrase"/>
    <property type="match status" value="1"/>
</dbReference>
<organism evidence="12 13">
    <name type="scientific">Micromonospora deserti</name>
    <dbReference type="NCBI Taxonomy" id="2070366"/>
    <lineage>
        <taxon>Bacteria</taxon>
        <taxon>Bacillati</taxon>
        <taxon>Actinomycetota</taxon>
        <taxon>Actinomycetes</taxon>
        <taxon>Micromonosporales</taxon>
        <taxon>Micromonosporaceae</taxon>
        <taxon>Micromonospora</taxon>
    </lineage>
</organism>
<dbReference type="PROSITE" id="PS00704">
    <property type="entry name" value="PROK_CO2_ANHYDRASE_1"/>
    <property type="match status" value="1"/>
</dbReference>
<evidence type="ECO:0000256" key="3">
    <source>
        <dbReference type="ARBA" id="ARBA00022723"/>
    </source>
</evidence>
<feature type="binding site" evidence="8">
    <location>
        <position position="164"/>
    </location>
    <ligand>
        <name>Zn(2+)</name>
        <dbReference type="ChEBI" id="CHEBI:29105"/>
    </ligand>
</feature>
<comment type="catalytic activity">
    <reaction evidence="7 9">
        <text>hydrogencarbonate + H(+) = CO2 + H2O</text>
        <dbReference type="Rhea" id="RHEA:10748"/>
        <dbReference type="ChEBI" id="CHEBI:15377"/>
        <dbReference type="ChEBI" id="CHEBI:15378"/>
        <dbReference type="ChEBI" id="CHEBI:16526"/>
        <dbReference type="ChEBI" id="CHEBI:17544"/>
        <dbReference type="EC" id="4.2.1.1"/>
    </reaction>
</comment>
<feature type="region of interest" description="Disordered" evidence="10">
    <location>
        <begin position="37"/>
        <end position="66"/>
    </location>
</feature>
<name>A0A2W2DNP0_9ACTN</name>
<comment type="caution">
    <text evidence="12">The sequence shown here is derived from an EMBL/GenBank/DDBJ whole genome shotgun (WGS) entry which is preliminary data.</text>
</comment>
<dbReference type="InterPro" id="IPR006311">
    <property type="entry name" value="TAT_signal"/>
</dbReference>
<feature type="chain" id="PRO_5038873778" description="Carbonic anhydrase" evidence="11">
    <location>
        <begin position="35"/>
        <end position="259"/>
    </location>
</feature>
<evidence type="ECO:0000256" key="8">
    <source>
        <dbReference type="PIRSR" id="PIRSR601765-1"/>
    </source>
</evidence>
<feature type="signal peptide" evidence="11">
    <location>
        <begin position="1"/>
        <end position="34"/>
    </location>
</feature>
<evidence type="ECO:0000256" key="4">
    <source>
        <dbReference type="ARBA" id="ARBA00022833"/>
    </source>
</evidence>
<comment type="similarity">
    <text evidence="1 9">Belongs to the beta-class carbonic anhydrase family.</text>
</comment>
<dbReference type="RefSeq" id="WP_111132433.1">
    <property type="nucleotide sequence ID" value="NZ_POUB01000007.1"/>
</dbReference>
<keyword evidence="3 8" id="KW-0479">Metal-binding</keyword>
<keyword evidence="13" id="KW-1185">Reference proteome</keyword>
<dbReference type="SMART" id="SM00947">
    <property type="entry name" value="Pro_CA"/>
    <property type="match status" value="1"/>
</dbReference>
<dbReference type="EC" id="4.2.1.1" evidence="2 9"/>
<dbReference type="AlphaFoldDB" id="A0A2W2DNP0"/>
<dbReference type="InterPro" id="IPR036874">
    <property type="entry name" value="Carbonic_anhydrase_sf"/>
</dbReference>
<evidence type="ECO:0000313" key="13">
    <source>
        <dbReference type="Proteomes" id="UP000248749"/>
    </source>
</evidence>
<dbReference type="PANTHER" id="PTHR11002">
    <property type="entry name" value="CARBONIC ANHYDRASE"/>
    <property type="match status" value="1"/>
</dbReference>
<protein>
    <recommendedName>
        <fullName evidence="2 9">Carbonic anhydrase</fullName>
        <ecNumber evidence="2 9">4.2.1.1</ecNumber>
    </recommendedName>
    <alternativeName>
        <fullName evidence="9">Carbonate dehydratase</fullName>
    </alternativeName>
</protein>
<dbReference type="InterPro" id="IPR001765">
    <property type="entry name" value="Carbonic_anhydrase"/>
</dbReference>